<evidence type="ECO:0000259" key="11">
    <source>
        <dbReference type="Pfam" id="PF05730"/>
    </source>
</evidence>
<evidence type="ECO:0000256" key="2">
    <source>
        <dbReference type="ARBA" id="ARBA00004613"/>
    </source>
</evidence>
<evidence type="ECO:0000256" key="3">
    <source>
        <dbReference type="ARBA" id="ARBA00010031"/>
    </source>
</evidence>
<comment type="caution">
    <text evidence="12">The sequence shown here is derived from an EMBL/GenBank/DDBJ whole genome shotgun (WGS) entry which is preliminary data.</text>
</comment>
<evidence type="ECO:0000256" key="10">
    <source>
        <dbReference type="SAM" id="SignalP"/>
    </source>
</evidence>
<gene>
    <name evidence="12" type="ORF">B0J13DRAFT_566327</name>
</gene>
<comment type="subcellular location">
    <subcellularLocation>
        <location evidence="1">Membrane</location>
        <topology evidence="1">Lipid-anchor</topology>
        <topology evidence="1">GPI-anchor</topology>
    </subcellularLocation>
    <subcellularLocation>
        <location evidence="2">Secreted</location>
    </subcellularLocation>
</comment>
<evidence type="ECO:0000313" key="12">
    <source>
        <dbReference type="EMBL" id="KAH7123268.1"/>
    </source>
</evidence>
<evidence type="ECO:0000256" key="6">
    <source>
        <dbReference type="ARBA" id="ARBA00022729"/>
    </source>
</evidence>
<dbReference type="InterPro" id="IPR008427">
    <property type="entry name" value="Extracellular_membr_CFEM_dom"/>
</dbReference>
<keyword evidence="9" id="KW-0812">Transmembrane</keyword>
<dbReference type="GO" id="GO:0005576">
    <property type="term" value="C:extracellular region"/>
    <property type="evidence" value="ECO:0007669"/>
    <property type="project" value="UniProtKB-SubCell"/>
</dbReference>
<evidence type="ECO:0000256" key="1">
    <source>
        <dbReference type="ARBA" id="ARBA00004589"/>
    </source>
</evidence>
<dbReference type="Pfam" id="PF05730">
    <property type="entry name" value="CFEM"/>
    <property type="match status" value="1"/>
</dbReference>
<accession>A0A9P9DPZ7</accession>
<sequence>MVVSFAHHSQSRLQRLLKECILLVALSSAHAANCEASSVSTSFTSSPFKSLSQCALDCFTLAISNSSCSTTNLACAYSDAPLKLDAYTCIYLSCTPKEIISTKIQTSIQRGQEVRDCSSKNTITAILFAIPSGLLVLYRIVFKVHDKLSLALDDMFILSIGRTYEHPSQSS</sequence>
<feature type="transmembrane region" description="Helical" evidence="9">
    <location>
        <begin position="123"/>
        <end position="142"/>
    </location>
</feature>
<name>A0A9P9DPZ7_9HYPO</name>
<evidence type="ECO:0000256" key="7">
    <source>
        <dbReference type="ARBA" id="ARBA00023157"/>
    </source>
</evidence>
<keyword evidence="9" id="KW-0472">Membrane</keyword>
<evidence type="ECO:0000313" key="13">
    <source>
        <dbReference type="Proteomes" id="UP000717696"/>
    </source>
</evidence>
<keyword evidence="5" id="KW-0325">Glycoprotein</keyword>
<keyword evidence="9" id="KW-1133">Transmembrane helix</keyword>
<comment type="similarity">
    <text evidence="3">Belongs to the RBT5 family.</text>
</comment>
<reference evidence="12" key="1">
    <citation type="journal article" date="2021" name="Nat. Commun.">
        <title>Genetic determinants of endophytism in the Arabidopsis root mycobiome.</title>
        <authorList>
            <person name="Mesny F."/>
            <person name="Miyauchi S."/>
            <person name="Thiergart T."/>
            <person name="Pickel B."/>
            <person name="Atanasova L."/>
            <person name="Karlsson M."/>
            <person name="Huettel B."/>
            <person name="Barry K.W."/>
            <person name="Haridas S."/>
            <person name="Chen C."/>
            <person name="Bauer D."/>
            <person name="Andreopoulos W."/>
            <person name="Pangilinan J."/>
            <person name="LaButti K."/>
            <person name="Riley R."/>
            <person name="Lipzen A."/>
            <person name="Clum A."/>
            <person name="Drula E."/>
            <person name="Henrissat B."/>
            <person name="Kohler A."/>
            <person name="Grigoriev I.V."/>
            <person name="Martin F.M."/>
            <person name="Hacquard S."/>
        </authorList>
    </citation>
    <scope>NUCLEOTIDE SEQUENCE</scope>
    <source>
        <strain evidence="12">MPI-CAGE-AT-0021</strain>
    </source>
</reference>
<keyword evidence="6 10" id="KW-0732">Signal</keyword>
<evidence type="ECO:0000256" key="5">
    <source>
        <dbReference type="ARBA" id="ARBA00022622"/>
    </source>
</evidence>
<evidence type="ECO:0000256" key="9">
    <source>
        <dbReference type="SAM" id="Phobius"/>
    </source>
</evidence>
<feature type="domain" description="CFEM" evidence="11">
    <location>
        <begin position="49"/>
        <end position="101"/>
    </location>
</feature>
<dbReference type="GO" id="GO:0098552">
    <property type="term" value="C:side of membrane"/>
    <property type="evidence" value="ECO:0007669"/>
    <property type="project" value="UniProtKB-KW"/>
</dbReference>
<proteinExistence type="inferred from homology"/>
<organism evidence="12 13">
    <name type="scientific">Dactylonectria estremocensis</name>
    <dbReference type="NCBI Taxonomy" id="1079267"/>
    <lineage>
        <taxon>Eukaryota</taxon>
        <taxon>Fungi</taxon>
        <taxon>Dikarya</taxon>
        <taxon>Ascomycota</taxon>
        <taxon>Pezizomycotina</taxon>
        <taxon>Sordariomycetes</taxon>
        <taxon>Hypocreomycetidae</taxon>
        <taxon>Hypocreales</taxon>
        <taxon>Nectriaceae</taxon>
        <taxon>Dactylonectria</taxon>
    </lineage>
</organism>
<keyword evidence="8" id="KW-0449">Lipoprotein</keyword>
<dbReference type="AlphaFoldDB" id="A0A9P9DPZ7"/>
<dbReference type="Proteomes" id="UP000717696">
    <property type="component" value="Unassembled WGS sequence"/>
</dbReference>
<protein>
    <recommendedName>
        <fullName evidence="11">CFEM domain-containing protein</fullName>
    </recommendedName>
</protein>
<evidence type="ECO:0000256" key="4">
    <source>
        <dbReference type="ARBA" id="ARBA00022525"/>
    </source>
</evidence>
<dbReference type="OrthoDB" id="3065412at2759"/>
<keyword evidence="7" id="KW-1015">Disulfide bond</keyword>
<evidence type="ECO:0000256" key="8">
    <source>
        <dbReference type="ARBA" id="ARBA00023288"/>
    </source>
</evidence>
<feature type="chain" id="PRO_5040449392" description="CFEM domain-containing protein" evidence="10">
    <location>
        <begin position="32"/>
        <end position="171"/>
    </location>
</feature>
<keyword evidence="13" id="KW-1185">Reference proteome</keyword>
<dbReference type="EMBL" id="JAGMUU010000025">
    <property type="protein sequence ID" value="KAH7123268.1"/>
    <property type="molecule type" value="Genomic_DNA"/>
</dbReference>
<keyword evidence="4" id="KW-0964">Secreted</keyword>
<keyword evidence="5" id="KW-0336">GPI-anchor</keyword>
<feature type="signal peptide" evidence="10">
    <location>
        <begin position="1"/>
        <end position="31"/>
    </location>
</feature>